<gene>
    <name evidence="1" type="ORF">K4L44_12845</name>
</gene>
<keyword evidence="1" id="KW-0808">Transferase</keyword>
<organism evidence="1 2">
    <name type="scientific">Halosquirtibacter laminarini</name>
    <dbReference type="NCBI Taxonomy" id="3374600"/>
    <lineage>
        <taxon>Bacteria</taxon>
        <taxon>Pseudomonadati</taxon>
        <taxon>Bacteroidota</taxon>
        <taxon>Bacteroidia</taxon>
        <taxon>Marinilabiliales</taxon>
        <taxon>Prolixibacteraceae</taxon>
        <taxon>Halosquirtibacter</taxon>
    </lineage>
</organism>
<sequence>MPEISIRGKQLPESSIRKLVPFADAAKDKGVHVFHLNIGQPDIKTPAHAIERIKNFDFDLIPYGNSAGNLSYRTKLAKYYQSHNLDVEARNILVTTGGSEAISFAFKACFNPGDEIIIPEPFYANYLSFAQESDIVIKTVTSTMEDGFKLPAIEKFEEVITDRTKGIFICNPSNPTGYLYTKEELHALELIVKKHDLYLLSDEVYNEFVYDGKKHCSVLSLENIKENVIMIDSVSKHFSACGVRIGSLVSHNKNVINTILKFAMARLCPPILGQEVAEAAFDSPPEYIQEVYKEYLKRRDYCINRLNNMNGVYAPMPQGAFYSIVRLPIDHCDKFCQWLLESFSFRKQTIMLAPATGFYKTEGAGINEVRIAFVLKVEDLEKALDCLEEALKVYPGRTNK</sequence>
<keyword evidence="2" id="KW-1185">Reference proteome</keyword>
<evidence type="ECO:0000313" key="1">
    <source>
        <dbReference type="EMBL" id="QZE13463.1"/>
    </source>
</evidence>
<evidence type="ECO:0000313" key="2">
    <source>
        <dbReference type="Proteomes" id="UP000826212"/>
    </source>
</evidence>
<accession>A0AC61ND53</accession>
<proteinExistence type="predicted"/>
<name>A0AC61ND53_9BACT</name>
<keyword evidence="1" id="KW-0032">Aminotransferase</keyword>
<dbReference type="EMBL" id="CP081303">
    <property type="protein sequence ID" value="QZE13463.1"/>
    <property type="molecule type" value="Genomic_DNA"/>
</dbReference>
<reference evidence="1" key="1">
    <citation type="submission" date="2021-08" db="EMBL/GenBank/DDBJ databases">
        <title>Novel anaerobic bacterium isolated from sea squirt in East Sea, Republic of Korea.</title>
        <authorList>
            <person name="Nguyen T.H."/>
            <person name="Li Z."/>
            <person name="Lee Y.-J."/>
            <person name="Ko J."/>
            <person name="Kim S.-G."/>
        </authorList>
    </citation>
    <scope>NUCLEOTIDE SEQUENCE</scope>
    <source>
        <strain evidence="1">KCTC 25031</strain>
    </source>
</reference>
<protein>
    <submittedName>
        <fullName evidence="1">Pyridoxal phosphate-dependent aminotransferase</fullName>
    </submittedName>
</protein>
<dbReference type="Proteomes" id="UP000826212">
    <property type="component" value="Chromosome"/>
</dbReference>